<dbReference type="RefSeq" id="WP_322445903.1">
    <property type="nucleotide sequence ID" value="NZ_JAXOFX010000003.1"/>
</dbReference>
<gene>
    <name evidence="2" type="ORF">SM124_07620</name>
</gene>
<reference evidence="2 3" key="1">
    <citation type="submission" date="2023-11" db="EMBL/GenBank/DDBJ databases">
        <title>Bacillus jintuensis, isolated from a mudflat on the Beibu Gulf coast.</title>
        <authorList>
            <person name="Li M."/>
        </authorList>
    </citation>
    <scope>NUCLEOTIDE SEQUENCE [LARGE SCALE GENOMIC DNA]</scope>
    <source>
        <strain evidence="2 3">31A1R</strain>
    </source>
</reference>
<feature type="coiled-coil region" evidence="1">
    <location>
        <begin position="19"/>
        <end position="59"/>
    </location>
</feature>
<proteinExistence type="predicted"/>
<evidence type="ECO:0000256" key="1">
    <source>
        <dbReference type="SAM" id="Coils"/>
    </source>
</evidence>
<organism evidence="2 3">
    <name type="scientific">Robertmurraya mangrovi</name>
    <dbReference type="NCBI Taxonomy" id="3098077"/>
    <lineage>
        <taxon>Bacteria</taxon>
        <taxon>Bacillati</taxon>
        <taxon>Bacillota</taxon>
        <taxon>Bacilli</taxon>
        <taxon>Bacillales</taxon>
        <taxon>Bacillaceae</taxon>
        <taxon>Robertmurraya</taxon>
    </lineage>
</organism>
<comment type="caution">
    <text evidence="2">The sequence shown here is derived from an EMBL/GenBank/DDBJ whole genome shotgun (WGS) entry which is preliminary data.</text>
</comment>
<dbReference type="Gene3D" id="1.20.58.60">
    <property type="match status" value="1"/>
</dbReference>
<dbReference type="Proteomes" id="UP001290455">
    <property type="component" value="Unassembled WGS sequence"/>
</dbReference>
<evidence type="ECO:0000313" key="3">
    <source>
        <dbReference type="Proteomes" id="UP001290455"/>
    </source>
</evidence>
<keyword evidence="3" id="KW-1185">Reference proteome</keyword>
<protein>
    <submittedName>
        <fullName evidence="2">Uncharacterized protein</fullName>
    </submittedName>
</protein>
<keyword evidence="1" id="KW-0175">Coiled coil</keyword>
<evidence type="ECO:0000313" key="2">
    <source>
        <dbReference type="EMBL" id="MDZ5471615.1"/>
    </source>
</evidence>
<dbReference type="EMBL" id="JAXOFX010000003">
    <property type="protein sequence ID" value="MDZ5471615.1"/>
    <property type="molecule type" value="Genomic_DNA"/>
</dbReference>
<name>A0ABU5IWV7_9BACI</name>
<accession>A0ABU5IWV7</accession>
<sequence>MNNTHNVINECRQLAQQLINQTEQGNQQYRQMLQQEQQNAQMLEQLVQRERQAAQYLQQSLQNHHIAIQRCQEVINLCNQMEQQMSTQMGISSYQPVSGQHIPSYNTQQHMTFRQQGH</sequence>